<dbReference type="KEGG" id="vg:26645000"/>
<dbReference type="PROSITE" id="PS50164">
    <property type="entry name" value="GIY_YIG"/>
    <property type="match status" value="1"/>
</dbReference>
<dbReference type="InterPro" id="IPR003611">
    <property type="entry name" value="NUMOD3"/>
</dbReference>
<dbReference type="SMART" id="SM00465">
    <property type="entry name" value="GIYc"/>
    <property type="match status" value="1"/>
</dbReference>
<evidence type="ECO:0000256" key="4">
    <source>
        <dbReference type="SAM" id="MobiDB-lite"/>
    </source>
</evidence>
<dbReference type="EMBL" id="KR869820">
    <property type="protein sequence ID" value="AKR16093.1"/>
    <property type="molecule type" value="Genomic_DNA"/>
</dbReference>
<feature type="region of interest" description="Disordered" evidence="4">
    <location>
        <begin position="110"/>
        <end position="142"/>
    </location>
</feature>
<dbReference type="Gene3D" id="3.40.1440.10">
    <property type="entry name" value="GIY-YIG endonuclease"/>
    <property type="match status" value="1"/>
</dbReference>
<dbReference type="CDD" id="cd10444">
    <property type="entry name" value="GIY-YIG_SegABCDEFG"/>
    <property type="match status" value="1"/>
</dbReference>
<dbReference type="Pfam" id="PF01541">
    <property type="entry name" value="GIY-YIG"/>
    <property type="match status" value="1"/>
</dbReference>
<keyword evidence="6" id="KW-0378">Hydrolase</keyword>
<comment type="cofactor">
    <cofactor evidence="1">
        <name>Mg(2+)</name>
        <dbReference type="ChEBI" id="CHEBI:18420"/>
    </cofactor>
</comment>
<reference evidence="7" key="1">
    <citation type="submission" date="2015-05" db="EMBL/GenBank/DDBJ databases">
        <authorList>
            <person name="Liu X."/>
            <person name="Tong Y."/>
            <person name="Huang Y."/>
            <person name="An X."/>
            <person name="Mi Z."/>
            <person name="Zhang Z."/>
        </authorList>
    </citation>
    <scope>NUCLEOTIDE SEQUENCE [LARGE SCALE GENOMIC DNA]</scope>
</reference>
<dbReference type="InterPro" id="IPR000305">
    <property type="entry name" value="GIY-YIG_endonuc"/>
</dbReference>
<dbReference type="InterPro" id="IPR035901">
    <property type="entry name" value="GIY-YIG_endonuc_sf"/>
</dbReference>
<protein>
    <submittedName>
        <fullName evidence="6">Homing endonuclease</fullName>
    </submittedName>
</protein>
<dbReference type="Pfam" id="PF07460">
    <property type="entry name" value="NUMOD3"/>
    <property type="match status" value="1"/>
</dbReference>
<evidence type="ECO:0000259" key="5">
    <source>
        <dbReference type="PROSITE" id="PS50164"/>
    </source>
</evidence>
<dbReference type="Pfam" id="PF20987">
    <property type="entry name" value="I-TevI_DNA-bd"/>
    <property type="match status" value="1"/>
</dbReference>
<dbReference type="SUPFAM" id="SSF82771">
    <property type="entry name" value="GIY-YIG endonuclease"/>
    <property type="match status" value="1"/>
</dbReference>
<comment type="similarity">
    <text evidence="2">To endonucleases of group I introns of fungi and phage.</text>
</comment>
<name>A0A0K0QSP5_9CAUD</name>
<keyword evidence="7" id="KW-1185">Reference proteome</keyword>
<keyword evidence="3" id="KW-0460">Magnesium</keyword>
<keyword evidence="6" id="KW-0540">Nuclease</keyword>
<dbReference type="GeneID" id="26645000"/>
<organism evidence="6 7">
    <name type="scientific">Citrobacter phage IME-CF2</name>
    <dbReference type="NCBI Taxonomy" id="1673887"/>
    <lineage>
        <taxon>Viruses</taxon>
        <taxon>Duplodnaviria</taxon>
        <taxon>Heunggongvirae</taxon>
        <taxon>Uroviricota</taxon>
        <taxon>Caudoviricetes</taxon>
        <taxon>Pantevenvirales</taxon>
        <taxon>Straboviridae</taxon>
        <taxon>Pseudotevenvirus</taxon>
        <taxon>Pseudotevenvirus imecf2</taxon>
    </lineage>
</organism>
<keyword evidence="6" id="KW-0255">Endonuclease</keyword>
<evidence type="ECO:0000313" key="7">
    <source>
        <dbReference type="Proteomes" id="UP000204614"/>
    </source>
</evidence>
<dbReference type="Proteomes" id="UP000204614">
    <property type="component" value="Segment"/>
</dbReference>
<accession>A0A0K0QSP5</accession>
<evidence type="ECO:0000256" key="2">
    <source>
        <dbReference type="ARBA" id="ARBA00010045"/>
    </source>
</evidence>
<sequence>MKHVIYKITNTLNNKIYIGAHSTEDINDSYMGSGIAIKKAQKKYGIEHFTKEILHVFDTREEMYEKEREIVDLEFINRPDTYNAGIGGKGAPMALIGWSDEQRKLISENTSKAMQTPEMRERMSKAHTGKRQSEESNRKRSETIKAMYKGSAFDRTGSKLTDAHKAKISRSVSIDGVVYASGSDASKALGLSRSGLDYRLKSDKFPEWKFVA</sequence>
<dbReference type="RefSeq" id="YP_009218785.1">
    <property type="nucleotide sequence ID" value="NC_029013.1"/>
</dbReference>
<dbReference type="GO" id="GO:0003677">
    <property type="term" value="F:DNA binding"/>
    <property type="evidence" value="ECO:0007669"/>
    <property type="project" value="InterPro"/>
</dbReference>
<dbReference type="InterPro" id="IPR048681">
    <property type="entry name" value="I-TevI_DNA-bd"/>
</dbReference>
<feature type="domain" description="GIY-YIG" evidence="5">
    <location>
        <begin position="1"/>
        <end position="84"/>
    </location>
</feature>
<dbReference type="SUPFAM" id="SSF64496">
    <property type="entry name" value="DNA-binding domain of intron-encoded endonucleases"/>
    <property type="match status" value="1"/>
</dbReference>
<feature type="compositionally biased region" description="Basic and acidic residues" evidence="4">
    <location>
        <begin position="131"/>
        <end position="142"/>
    </location>
</feature>
<evidence type="ECO:0000256" key="3">
    <source>
        <dbReference type="ARBA" id="ARBA00022842"/>
    </source>
</evidence>
<evidence type="ECO:0000256" key="1">
    <source>
        <dbReference type="ARBA" id="ARBA00001946"/>
    </source>
</evidence>
<proteinExistence type="predicted"/>
<dbReference type="GO" id="GO:0004519">
    <property type="term" value="F:endonuclease activity"/>
    <property type="evidence" value="ECO:0007669"/>
    <property type="project" value="UniProtKB-KW"/>
</dbReference>
<evidence type="ECO:0000313" key="6">
    <source>
        <dbReference type="EMBL" id="AKR16093.1"/>
    </source>
</evidence>